<dbReference type="SUPFAM" id="SSF81301">
    <property type="entry name" value="Nucleotidyltransferase"/>
    <property type="match status" value="1"/>
</dbReference>
<evidence type="ECO:0000256" key="9">
    <source>
        <dbReference type="ARBA" id="ARBA00022842"/>
    </source>
</evidence>
<comment type="caution">
    <text evidence="14">The sequence shown here is derived from an EMBL/GenBank/DDBJ whole genome shotgun (WGS) entry which is preliminary data.</text>
</comment>
<evidence type="ECO:0000256" key="11">
    <source>
        <dbReference type="PROSITE-ProRule" id="PRU00703"/>
    </source>
</evidence>
<dbReference type="Pfam" id="PF02272">
    <property type="entry name" value="DHHA1"/>
    <property type="match status" value="1"/>
</dbReference>
<evidence type="ECO:0000256" key="7">
    <source>
        <dbReference type="ARBA" id="ARBA00022723"/>
    </source>
</evidence>
<evidence type="ECO:0000256" key="5">
    <source>
        <dbReference type="ARBA" id="ARBA00022694"/>
    </source>
</evidence>
<keyword evidence="10 12" id="KW-0694">RNA-binding</keyword>
<evidence type="ECO:0000256" key="8">
    <source>
        <dbReference type="ARBA" id="ARBA00022741"/>
    </source>
</evidence>
<comment type="cofactor">
    <cofactor evidence="1">
        <name>Mg(2+)</name>
        <dbReference type="ChEBI" id="CHEBI:18420"/>
    </cofactor>
</comment>
<dbReference type="Gene3D" id="1.10.3090.10">
    <property type="entry name" value="cca-adding enzyme, domain 2"/>
    <property type="match status" value="1"/>
</dbReference>
<dbReference type="EMBL" id="JAWJBA010000003">
    <property type="protein sequence ID" value="MDV2685036.1"/>
    <property type="molecule type" value="Genomic_DNA"/>
</dbReference>
<dbReference type="InterPro" id="IPR001667">
    <property type="entry name" value="DDH_dom"/>
</dbReference>
<organism evidence="14 15">
    <name type="scientific">Alkalihalophilus lindianensis</name>
    <dbReference type="NCBI Taxonomy" id="1630542"/>
    <lineage>
        <taxon>Bacteria</taxon>
        <taxon>Bacillati</taxon>
        <taxon>Bacillota</taxon>
        <taxon>Bacilli</taxon>
        <taxon>Bacillales</taxon>
        <taxon>Bacillaceae</taxon>
        <taxon>Alkalihalophilus</taxon>
    </lineage>
</organism>
<keyword evidence="4 12" id="KW-0808">Transferase</keyword>
<dbReference type="CDD" id="cd05398">
    <property type="entry name" value="NT_ClassII-CCAase"/>
    <property type="match status" value="1"/>
</dbReference>
<dbReference type="Gene3D" id="3.10.580.10">
    <property type="entry name" value="CBS-domain"/>
    <property type="match status" value="1"/>
</dbReference>
<dbReference type="PROSITE" id="PS51371">
    <property type="entry name" value="CBS"/>
    <property type="match status" value="2"/>
</dbReference>
<evidence type="ECO:0000256" key="2">
    <source>
        <dbReference type="ARBA" id="ARBA00007265"/>
    </source>
</evidence>
<dbReference type="Gene3D" id="3.10.310.30">
    <property type="match status" value="1"/>
</dbReference>
<evidence type="ECO:0000256" key="1">
    <source>
        <dbReference type="ARBA" id="ARBA00001946"/>
    </source>
</evidence>
<dbReference type="CDD" id="cd04595">
    <property type="entry name" value="CBS_pair_DHH_polyA_Pol_assoc"/>
    <property type="match status" value="1"/>
</dbReference>
<dbReference type="SUPFAM" id="SSF81891">
    <property type="entry name" value="Poly A polymerase C-terminal region-like"/>
    <property type="match status" value="1"/>
</dbReference>
<dbReference type="InterPro" id="IPR052390">
    <property type="entry name" value="tRNA_nt/polyA_polymerase"/>
</dbReference>
<dbReference type="RefSeq" id="WP_317122230.1">
    <property type="nucleotide sequence ID" value="NZ_JAWJBA010000003.1"/>
</dbReference>
<dbReference type="Pfam" id="PF01743">
    <property type="entry name" value="PolyA_pol"/>
    <property type="match status" value="1"/>
</dbReference>
<dbReference type="Proteomes" id="UP001287282">
    <property type="component" value="Unassembled WGS sequence"/>
</dbReference>
<keyword evidence="9" id="KW-0460">Magnesium</keyword>
<dbReference type="InterPro" id="IPR003156">
    <property type="entry name" value="DHHA1_dom"/>
</dbReference>
<dbReference type="InterPro" id="IPR000644">
    <property type="entry name" value="CBS_dom"/>
</dbReference>
<evidence type="ECO:0000256" key="6">
    <source>
        <dbReference type="ARBA" id="ARBA00022695"/>
    </source>
</evidence>
<keyword evidence="15" id="KW-1185">Reference proteome</keyword>
<dbReference type="Pfam" id="PF00571">
    <property type="entry name" value="CBS"/>
    <property type="match status" value="2"/>
</dbReference>
<evidence type="ECO:0000256" key="12">
    <source>
        <dbReference type="RuleBase" id="RU003953"/>
    </source>
</evidence>
<dbReference type="SMART" id="SM00116">
    <property type="entry name" value="CBS"/>
    <property type="match status" value="2"/>
</dbReference>
<dbReference type="PANTHER" id="PTHR47788">
    <property type="entry name" value="POLYA POLYMERASE"/>
    <property type="match status" value="1"/>
</dbReference>
<feature type="domain" description="CBS" evidence="13">
    <location>
        <begin position="374"/>
        <end position="431"/>
    </location>
</feature>
<dbReference type="InterPro" id="IPR043519">
    <property type="entry name" value="NT_sf"/>
</dbReference>
<keyword evidence="6" id="KW-0548">Nucleotidyltransferase</keyword>
<dbReference type="InterPro" id="IPR002646">
    <property type="entry name" value="PolA_pol_head_dom"/>
</dbReference>
<keyword evidence="11" id="KW-0129">CBS domain</keyword>
<evidence type="ECO:0000256" key="3">
    <source>
        <dbReference type="ARBA" id="ARBA00022555"/>
    </source>
</evidence>
<evidence type="ECO:0000313" key="14">
    <source>
        <dbReference type="EMBL" id="MDV2685036.1"/>
    </source>
</evidence>
<gene>
    <name evidence="14" type="ORF">RYX56_11705</name>
</gene>
<evidence type="ECO:0000259" key="13">
    <source>
        <dbReference type="PROSITE" id="PS51371"/>
    </source>
</evidence>
<dbReference type="InterPro" id="IPR038763">
    <property type="entry name" value="DHH_sf"/>
</dbReference>
<protein>
    <submittedName>
        <fullName evidence="14">CBS domain-containing protein</fullName>
    </submittedName>
</protein>
<keyword evidence="3" id="KW-0820">tRNA-binding</keyword>
<evidence type="ECO:0000256" key="10">
    <source>
        <dbReference type="ARBA" id="ARBA00022884"/>
    </source>
</evidence>
<evidence type="ECO:0000256" key="4">
    <source>
        <dbReference type="ARBA" id="ARBA00022679"/>
    </source>
</evidence>
<dbReference type="Gene3D" id="3.30.460.10">
    <property type="entry name" value="Beta Polymerase, domain 2"/>
    <property type="match status" value="1"/>
</dbReference>
<proteinExistence type="inferred from homology"/>
<keyword evidence="5" id="KW-0819">tRNA processing</keyword>
<dbReference type="SUPFAM" id="SSF54631">
    <property type="entry name" value="CBS-domain pair"/>
    <property type="match status" value="1"/>
</dbReference>
<reference evidence="14 15" key="1">
    <citation type="submission" date="2023-10" db="EMBL/GenBank/DDBJ databases">
        <title>Screening of Alkalihalobacillus lindianensis BZ-TG-R113 and Its Alleviation of Salt Stress on Rapeseed Growth.</title>
        <authorList>
            <person name="Zhao B."/>
            <person name="Guo T."/>
        </authorList>
    </citation>
    <scope>NUCLEOTIDE SEQUENCE [LARGE SCALE GENOMIC DNA]</scope>
    <source>
        <strain evidence="14 15">BZ-TG-R113</strain>
    </source>
</reference>
<dbReference type="SUPFAM" id="SSF64182">
    <property type="entry name" value="DHH phosphoesterases"/>
    <property type="match status" value="1"/>
</dbReference>
<keyword evidence="8" id="KW-0547">Nucleotide-binding</keyword>
<keyword evidence="7" id="KW-0479">Metal-binding</keyword>
<sequence>MKVILSHQNIDFDGIASMIAAKKLYPDAILAISDKLDRSVTPYMAIYRDLFQFSSYQDVHWDTVTTLILVDVASISRTGIPTDELIDDVPIKIYDHHPPFTYQTNHQIEEVGATVTLLIEHLINKNLSLTKDEVNLFGLGLYSDTGNFTFHSTTSRDFEAAAFLMKNGLDIEIVNRFVTPVLTEGEQQLFNTLFKSQTTHYLDGLHIIIASYEQDRFQNGLSSLTEKLLDTSSAADGIIVIVKMGKHVHIVCRASSSRINFQNFIKNLGGGGHTQAASAMLKNATLEESVATVRKQLATIIEKAVLAEDIMSSPVKTIREDEKISDAKEAMIRFGHTGFPVLNEDSQLVGIISRRDVDKAMHHRYGHAPIKGYMTRDIITLPHTATMEEIQRDMMTHNIGRIPIMGDDKVVGIVSRSNIISHLQKNNLKDSKSDLIEKLKGTLDSEQYQLLSLIGKEADRFGVKAYLVGGFVRDLFLERPNEDVDVVIEGDGIGFAQTLAATYGGEVNPHETFGTATWTTENHLKIDIVTCRTEYYEESAALPTVKASNIHEDLTRRDFTINAMALSISEHSFGELLDDYQGLKDLKAKKIRILHPMSFVEDPTRIFRAVRFATRFGYNLDKETARLAKEAATPLGQLSQTRLLHELFLIHEEAADLTPYKMLEDLNVWNTLFGHQPRKSSWKHVENLLTKPNVDVFEVILALCLPLSSWETLITSFITTAKSKSYVEGLKSFRALQLDSTNRLNDWHELLHGIKDDVLEFISLDPLYPHQATLQLYLKKRRELTPLLTGHDLIELGLKPGPSFRELLLSLESKQIEESLLTKNEAVEWVLKEVNKIEASH</sequence>
<feature type="domain" description="CBS" evidence="13">
    <location>
        <begin position="311"/>
        <end position="370"/>
    </location>
</feature>
<dbReference type="PANTHER" id="PTHR47788:SF1">
    <property type="entry name" value="A-ADDING TRNA NUCLEOTIDYLTRANSFERASE"/>
    <property type="match status" value="1"/>
</dbReference>
<dbReference type="Gene3D" id="3.90.1640.10">
    <property type="entry name" value="inorganic pyrophosphatase (n-terminal core)"/>
    <property type="match status" value="1"/>
</dbReference>
<accession>A0ABU3XAX2</accession>
<dbReference type="Pfam" id="PF01368">
    <property type="entry name" value="DHH"/>
    <property type="match status" value="1"/>
</dbReference>
<name>A0ABU3XAX2_9BACI</name>
<comment type="similarity">
    <text evidence="2 12">Belongs to the tRNA nucleotidyltransferase/poly(A) polymerase family.</text>
</comment>
<dbReference type="InterPro" id="IPR046342">
    <property type="entry name" value="CBS_dom_sf"/>
</dbReference>
<evidence type="ECO:0000313" key="15">
    <source>
        <dbReference type="Proteomes" id="UP001287282"/>
    </source>
</evidence>